<protein>
    <recommendedName>
        <fullName evidence="3">Antitoxin SocA-like Panacea domain-containing protein</fullName>
    </recommendedName>
</protein>
<evidence type="ECO:0000313" key="1">
    <source>
        <dbReference type="EMBL" id="PZN83275.1"/>
    </source>
</evidence>
<proteinExistence type="predicted"/>
<evidence type="ECO:0008006" key="3">
    <source>
        <dbReference type="Google" id="ProtNLM"/>
    </source>
</evidence>
<accession>A0A2W4RH32</accession>
<dbReference type="Proteomes" id="UP000249396">
    <property type="component" value="Unassembled WGS sequence"/>
</dbReference>
<dbReference type="AlphaFoldDB" id="A0A2W4RH32"/>
<name>A0A2W4RH32_9GAMM</name>
<organism evidence="1 2">
    <name type="scientific">Candidatus Methylumidiphilus alinenensis</name>
    <dbReference type="NCBI Taxonomy" id="2202197"/>
    <lineage>
        <taxon>Bacteria</taxon>
        <taxon>Pseudomonadati</taxon>
        <taxon>Pseudomonadota</taxon>
        <taxon>Gammaproteobacteria</taxon>
        <taxon>Methylococcales</taxon>
        <taxon>Candidatus Methylumidiphilus</taxon>
    </lineage>
</organism>
<evidence type="ECO:0000313" key="2">
    <source>
        <dbReference type="Proteomes" id="UP000249396"/>
    </source>
</evidence>
<comment type="caution">
    <text evidence="1">The sequence shown here is derived from an EMBL/GenBank/DDBJ whole genome shotgun (WGS) entry which is preliminary data.</text>
</comment>
<reference evidence="1 2" key="1">
    <citation type="journal article" date="2018" name="Aquat. Microb. Ecol.">
        <title>Gammaproteobacterial methanotrophs dominate.</title>
        <authorList>
            <person name="Rissanen A.J."/>
            <person name="Saarenheimo J."/>
            <person name="Tiirola M."/>
            <person name="Peura S."/>
            <person name="Aalto S.L."/>
            <person name="Karvinen A."/>
            <person name="Nykanen H."/>
        </authorList>
    </citation>
    <scope>NUCLEOTIDE SEQUENCE [LARGE SCALE GENOMIC DNA]</scope>
    <source>
        <strain evidence="1">AMbin10</strain>
    </source>
</reference>
<sequence>MQHRTQKNLDRDRLVNSAHRFAKISRNDPVKLFYLLYLLDVSFFRSVGISCTGEIYYAIADGPAPRSLRSLLVMRDLDIHAAIGVLTSTDSIGPWFFDPRLYCHTSLQIIHELEANYRDATSRDINLDDDNAWWRVYNKSRGVGAIIPYEMTLGCAHFGLTPDKKIENPNFMKKAAVPVVHT</sequence>
<gene>
    <name evidence="1" type="ORF">DM484_04800</name>
</gene>
<dbReference type="EMBL" id="QJPH01000189">
    <property type="protein sequence ID" value="PZN83275.1"/>
    <property type="molecule type" value="Genomic_DNA"/>
</dbReference>